<evidence type="ECO:0000256" key="1">
    <source>
        <dbReference type="SAM" id="SignalP"/>
    </source>
</evidence>
<gene>
    <name evidence="2" type="ORF">L486_00167</name>
</gene>
<name>A0A1B9IYP4_9TREE</name>
<organism evidence="2 3">
    <name type="scientific">Kwoniella mangroviensis CBS 10435</name>
    <dbReference type="NCBI Taxonomy" id="1331196"/>
    <lineage>
        <taxon>Eukaryota</taxon>
        <taxon>Fungi</taxon>
        <taxon>Dikarya</taxon>
        <taxon>Basidiomycota</taxon>
        <taxon>Agaricomycotina</taxon>
        <taxon>Tremellomycetes</taxon>
        <taxon>Tremellales</taxon>
        <taxon>Cryptococcaceae</taxon>
        <taxon>Kwoniella</taxon>
    </lineage>
</organism>
<keyword evidence="3" id="KW-1185">Reference proteome</keyword>
<dbReference type="EMBL" id="KI669459">
    <property type="protein sequence ID" value="OCF60534.1"/>
    <property type="molecule type" value="Genomic_DNA"/>
</dbReference>
<protein>
    <submittedName>
        <fullName evidence="2">Uncharacterized protein</fullName>
    </submittedName>
</protein>
<dbReference type="AlphaFoldDB" id="A0A1B9IYP4"/>
<sequence length="193" mass="21511">MRSIITLTFLAITSLLTTVLGSYVDMVIDSEKELAGTLDKFVEDHPDTYDFIAKSHDGRIVIQVRFEDDTVGIEGFFTETPELLDDLDVAQKSILASTVSAGLDEQSGTTLESLQAYRYGAPDEGDLHKRQSCQPCRECLRDVNEHLKKRASFCGQFCSTRLSCVVPGCRRCYYTGGACLWQKSCQRVSLNFA</sequence>
<evidence type="ECO:0000313" key="3">
    <source>
        <dbReference type="Proteomes" id="UP000092583"/>
    </source>
</evidence>
<feature type="signal peptide" evidence="1">
    <location>
        <begin position="1"/>
        <end position="21"/>
    </location>
</feature>
<dbReference type="OrthoDB" id="2565689at2759"/>
<proteinExistence type="predicted"/>
<evidence type="ECO:0000313" key="2">
    <source>
        <dbReference type="EMBL" id="OCF60534.1"/>
    </source>
</evidence>
<keyword evidence="1" id="KW-0732">Signal</keyword>
<reference evidence="2 3" key="1">
    <citation type="submission" date="2013-07" db="EMBL/GenBank/DDBJ databases">
        <title>The Genome Sequence of Kwoniella mangroviensis CBS10435.</title>
        <authorList>
            <consortium name="The Broad Institute Genome Sequencing Platform"/>
            <person name="Cuomo C."/>
            <person name="Litvintseva A."/>
            <person name="Chen Y."/>
            <person name="Heitman J."/>
            <person name="Sun S."/>
            <person name="Springer D."/>
            <person name="Dromer F."/>
            <person name="Young S.K."/>
            <person name="Zeng Q."/>
            <person name="Gargeya S."/>
            <person name="Fitzgerald M."/>
            <person name="Abouelleil A."/>
            <person name="Alvarado L."/>
            <person name="Berlin A.M."/>
            <person name="Chapman S.B."/>
            <person name="Dewar J."/>
            <person name="Goldberg J."/>
            <person name="Griggs A."/>
            <person name="Gujja S."/>
            <person name="Hansen M."/>
            <person name="Howarth C."/>
            <person name="Imamovic A."/>
            <person name="Larimer J."/>
            <person name="McCowan C."/>
            <person name="Murphy C."/>
            <person name="Pearson M."/>
            <person name="Priest M."/>
            <person name="Roberts A."/>
            <person name="Saif S."/>
            <person name="Shea T."/>
            <person name="Sykes S."/>
            <person name="Wortman J."/>
            <person name="Nusbaum C."/>
            <person name="Birren B."/>
        </authorList>
    </citation>
    <scope>NUCLEOTIDE SEQUENCE [LARGE SCALE GENOMIC DNA]</scope>
    <source>
        <strain evidence="2 3">CBS 10435</strain>
    </source>
</reference>
<accession>A0A1B9IYP4</accession>
<feature type="chain" id="PRO_5008629092" evidence="1">
    <location>
        <begin position="22"/>
        <end position="193"/>
    </location>
</feature>
<dbReference type="Proteomes" id="UP000092583">
    <property type="component" value="Unassembled WGS sequence"/>
</dbReference>
<reference evidence="3" key="2">
    <citation type="submission" date="2013-12" db="EMBL/GenBank/DDBJ databases">
        <title>Evolution of pathogenesis and genome organization in the Tremellales.</title>
        <authorList>
            <person name="Cuomo C."/>
            <person name="Litvintseva A."/>
            <person name="Heitman J."/>
            <person name="Chen Y."/>
            <person name="Sun S."/>
            <person name="Springer D."/>
            <person name="Dromer F."/>
            <person name="Young S."/>
            <person name="Zeng Q."/>
            <person name="Chapman S."/>
            <person name="Gujja S."/>
            <person name="Saif S."/>
            <person name="Birren B."/>
        </authorList>
    </citation>
    <scope>NUCLEOTIDE SEQUENCE [LARGE SCALE GENOMIC DNA]</scope>
    <source>
        <strain evidence="3">CBS 10435</strain>
    </source>
</reference>